<dbReference type="InterPro" id="IPR027417">
    <property type="entry name" value="P-loop_NTPase"/>
</dbReference>
<dbReference type="Gene3D" id="3.40.50.300">
    <property type="entry name" value="P-loop containing nucleotide triphosphate hydrolases"/>
    <property type="match status" value="1"/>
</dbReference>
<dbReference type="InterPro" id="IPR003111">
    <property type="entry name" value="Lon_prtase_N"/>
</dbReference>
<feature type="active site" evidence="9 11">
    <location>
        <position position="719"/>
    </location>
</feature>
<evidence type="ECO:0000256" key="1">
    <source>
        <dbReference type="ARBA" id="ARBA00004496"/>
    </source>
</evidence>
<dbReference type="GO" id="GO:0004176">
    <property type="term" value="F:ATP-dependent peptidase activity"/>
    <property type="evidence" value="ECO:0007669"/>
    <property type="project" value="UniProtKB-UniRule"/>
</dbReference>
<dbReference type="InterPro" id="IPR008269">
    <property type="entry name" value="Lon_proteolytic"/>
</dbReference>
<evidence type="ECO:0000256" key="4">
    <source>
        <dbReference type="ARBA" id="ARBA00022741"/>
    </source>
</evidence>
<accession>A0A8A4TPS5</accession>
<keyword evidence="19" id="KW-1185">Reference proteome</keyword>
<dbReference type="InterPro" id="IPR004815">
    <property type="entry name" value="Lon_bac/euk-typ"/>
</dbReference>
<comment type="function">
    <text evidence="9">ATP-dependent serine protease that mediates the selective degradation of mutant and abnormal proteins as well as certain short-lived regulatory proteins. Required for cellular homeostasis and for survival from DNA damage and developmental changes induced by stress. Degrades polypeptides processively to yield small peptide fragments that are 5 to 10 amino acids long. Binds to DNA in a double-stranded, site-specific manner.</text>
</comment>
<dbReference type="PIRSF" id="PIRSF001174">
    <property type="entry name" value="Lon_proteas"/>
    <property type="match status" value="1"/>
</dbReference>
<dbReference type="SUPFAM" id="SSF52540">
    <property type="entry name" value="P-loop containing nucleoside triphosphate hydrolases"/>
    <property type="match status" value="1"/>
</dbReference>
<dbReference type="GO" id="GO:0004252">
    <property type="term" value="F:serine-type endopeptidase activity"/>
    <property type="evidence" value="ECO:0007669"/>
    <property type="project" value="UniProtKB-UniRule"/>
</dbReference>
<keyword evidence="5 9" id="KW-0378">Hydrolase</keyword>
<organism evidence="18 19">
    <name type="scientific">Sulfidibacter corallicola</name>
    <dbReference type="NCBI Taxonomy" id="2818388"/>
    <lineage>
        <taxon>Bacteria</taxon>
        <taxon>Pseudomonadati</taxon>
        <taxon>Acidobacteriota</taxon>
        <taxon>Holophagae</taxon>
        <taxon>Acanthopleuribacterales</taxon>
        <taxon>Acanthopleuribacteraceae</taxon>
        <taxon>Sulfidibacter</taxon>
    </lineage>
</organism>
<keyword evidence="6 9" id="KW-0720">Serine protease</keyword>
<gene>
    <name evidence="9 18" type="primary">lon</name>
    <name evidence="18" type="ORF">J3U87_03115</name>
</gene>
<dbReference type="EC" id="3.4.21.53" evidence="9 10"/>
<evidence type="ECO:0000256" key="13">
    <source>
        <dbReference type="PROSITE-ProRule" id="PRU01122"/>
    </source>
</evidence>
<dbReference type="GO" id="GO:0005737">
    <property type="term" value="C:cytoplasm"/>
    <property type="evidence" value="ECO:0007669"/>
    <property type="project" value="UniProtKB-SubCell"/>
</dbReference>
<dbReference type="PROSITE" id="PS51787">
    <property type="entry name" value="LON_N"/>
    <property type="match status" value="1"/>
</dbReference>
<dbReference type="Pfam" id="PF05362">
    <property type="entry name" value="Lon_C"/>
    <property type="match status" value="1"/>
</dbReference>
<feature type="binding site" evidence="12">
    <location>
        <begin position="396"/>
        <end position="403"/>
    </location>
    <ligand>
        <name>ATP</name>
        <dbReference type="ChEBI" id="CHEBI:30616"/>
    </ligand>
</feature>
<comment type="similarity">
    <text evidence="9 10 13 14">Belongs to the peptidase S16 family.</text>
</comment>
<dbReference type="SUPFAM" id="SSF54211">
    <property type="entry name" value="Ribosomal protein S5 domain 2-like"/>
    <property type="match status" value="1"/>
</dbReference>
<evidence type="ECO:0000256" key="6">
    <source>
        <dbReference type="ARBA" id="ARBA00022825"/>
    </source>
</evidence>
<evidence type="ECO:0000256" key="3">
    <source>
        <dbReference type="ARBA" id="ARBA00022670"/>
    </source>
</evidence>
<dbReference type="SUPFAM" id="SSF88697">
    <property type="entry name" value="PUA domain-like"/>
    <property type="match status" value="1"/>
</dbReference>
<evidence type="ECO:0000313" key="19">
    <source>
        <dbReference type="Proteomes" id="UP000663929"/>
    </source>
</evidence>
<dbReference type="SMART" id="SM00464">
    <property type="entry name" value="LON"/>
    <property type="match status" value="1"/>
</dbReference>
<dbReference type="InterPro" id="IPR046336">
    <property type="entry name" value="Lon_prtase_N_sf"/>
</dbReference>
<dbReference type="InterPro" id="IPR003593">
    <property type="entry name" value="AAA+_ATPase"/>
</dbReference>
<dbReference type="PANTHER" id="PTHR10046">
    <property type="entry name" value="ATP DEPENDENT LON PROTEASE FAMILY MEMBER"/>
    <property type="match status" value="1"/>
</dbReference>
<evidence type="ECO:0000259" key="17">
    <source>
        <dbReference type="PROSITE" id="PS51787"/>
    </source>
</evidence>
<dbReference type="InterPro" id="IPR003959">
    <property type="entry name" value="ATPase_AAA_core"/>
</dbReference>
<dbReference type="FunFam" id="1.20.5.5270:FF:000002">
    <property type="entry name" value="Lon protease homolog"/>
    <property type="match status" value="1"/>
</dbReference>
<dbReference type="GO" id="GO:0034605">
    <property type="term" value="P:cellular response to heat"/>
    <property type="evidence" value="ECO:0007669"/>
    <property type="project" value="UniProtKB-UniRule"/>
</dbReference>
<dbReference type="InterPro" id="IPR020568">
    <property type="entry name" value="Ribosomal_Su5_D2-typ_SF"/>
</dbReference>
<dbReference type="Pfam" id="PF02190">
    <property type="entry name" value="LON_substr_bdg"/>
    <property type="match status" value="1"/>
</dbReference>
<dbReference type="SMART" id="SM00382">
    <property type="entry name" value="AAA"/>
    <property type="match status" value="1"/>
</dbReference>
<evidence type="ECO:0000256" key="2">
    <source>
        <dbReference type="ARBA" id="ARBA00022490"/>
    </source>
</evidence>
<protein>
    <recommendedName>
        <fullName evidence="9 10">Lon protease</fullName>
        <ecNumber evidence="9 10">3.4.21.53</ecNumber>
    </recommendedName>
    <alternativeName>
        <fullName evidence="9">ATP-dependent protease La</fullName>
    </alternativeName>
</protein>
<evidence type="ECO:0000256" key="10">
    <source>
        <dbReference type="PIRNR" id="PIRNR001174"/>
    </source>
</evidence>
<dbReference type="KEGG" id="scor:J3U87_03115"/>
<name>A0A8A4TPS5_SULCO</name>
<dbReference type="Pfam" id="PF00004">
    <property type="entry name" value="AAA"/>
    <property type="match status" value="1"/>
</dbReference>
<feature type="domain" description="Lon proteolytic" evidence="16">
    <location>
        <begin position="632"/>
        <end position="813"/>
    </location>
</feature>
<dbReference type="RefSeq" id="WP_237381564.1">
    <property type="nucleotide sequence ID" value="NZ_CP071793.1"/>
</dbReference>
<dbReference type="HAMAP" id="MF_01973">
    <property type="entry name" value="lon_bact"/>
    <property type="match status" value="1"/>
</dbReference>
<dbReference type="InterPro" id="IPR015947">
    <property type="entry name" value="PUA-like_sf"/>
</dbReference>
<feature type="region of interest" description="Disordered" evidence="15">
    <location>
        <begin position="270"/>
        <end position="289"/>
    </location>
</feature>
<dbReference type="InterPro" id="IPR054594">
    <property type="entry name" value="Lon_lid"/>
</dbReference>
<comment type="caution">
    <text evidence="9">Lacks conserved residue(s) required for the propagation of feature annotation.</text>
</comment>
<keyword evidence="8 9" id="KW-0346">Stress response</keyword>
<dbReference type="Gene3D" id="1.10.8.60">
    <property type="match status" value="1"/>
</dbReference>
<dbReference type="Pfam" id="PF22667">
    <property type="entry name" value="Lon_lid"/>
    <property type="match status" value="1"/>
</dbReference>
<dbReference type="AlphaFoldDB" id="A0A8A4TPS5"/>
<comment type="catalytic activity">
    <reaction evidence="9 10 13">
        <text>Hydrolysis of proteins in presence of ATP.</text>
        <dbReference type="EC" id="3.4.21.53"/>
    </reaction>
</comment>
<dbReference type="FunFam" id="3.30.230.10:FF:000019">
    <property type="entry name" value="Lon protease homolog 2, peroxisomal"/>
    <property type="match status" value="1"/>
</dbReference>
<dbReference type="Proteomes" id="UP000663929">
    <property type="component" value="Chromosome"/>
</dbReference>
<dbReference type="GO" id="GO:0043565">
    <property type="term" value="F:sequence-specific DNA binding"/>
    <property type="evidence" value="ECO:0007669"/>
    <property type="project" value="UniProtKB-UniRule"/>
</dbReference>
<dbReference type="Gene3D" id="3.30.230.10">
    <property type="match status" value="1"/>
</dbReference>
<dbReference type="InterPro" id="IPR008268">
    <property type="entry name" value="Peptidase_S16_AS"/>
</dbReference>
<dbReference type="Gene3D" id="1.20.58.1480">
    <property type="match status" value="1"/>
</dbReference>
<dbReference type="InterPro" id="IPR027543">
    <property type="entry name" value="Lon_bac"/>
</dbReference>
<keyword evidence="3 9" id="KW-0645">Protease</keyword>
<reference evidence="18" key="1">
    <citation type="submission" date="2021-03" db="EMBL/GenBank/DDBJ databases">
        <title>Acanthopleuribacteraceae sp. M133.</title>
        <authorList>
            <person name="Wang G."/>
        </authorList>
    </citation>
    <scope>NUCLEOTIDE SEQUENCE</scope>
    <source>
        <strain evidence="18">M133</strain>
    </source>
</reference>
<feature type="region of interest" description="Disordered" evidence="15">
    <location>
        <begin position="1"/>
        <end position="25"/>
    </location>
</feature>
<dbReference type="PROSITE" id="PS01046">
    <property type="entry name" value="LON_SER"/>
    <property type="match status" value="1"/>
</dbReference>
<dbReference type="PROSITE" id="PS51786">
    <property type="entry name" value="LON_PROTEOLYTIC"/>
    <property type="match status" value="1"/>
</dbReference>
<keyword evidence="4 10" id="KW-0547">Nucleotide-binding</keyword>
<dbReference type="FunFam" id="3.40.50.300:FF:000382">
    <property type="entry name" value="Lon protease homolog 2, peroxisomal"/>
    <property type="match status" value="1"/>
</dbReference>
<dbReference type="GO" id="GO:0005524">
    <property type="term" value="F:ATP binding"/>
    <property type="evidence" value="ECO:0007669"/>
    <property type="project" value="UniProtKB-UniRule"/>
</dbReference>
<evidence type="ECO:0000256" key="9">
    <source>
        <dbReference type="HAMAP-Rule" id="MF_01973"/>
    </source>
</evidence>
<dbReference type="EMBL" id="CP071793">
    <property type="protein sequence ID" value="QTD51437.1"/>
    <property type="molecule type" value="Genomic_DNA"/>
</dbReference>
<evidence type="ECO:0000256" key="11">
    <source>
        <dbReference type="PIRSR" id="PIRSR001174-1"/>
    </source>
</evidence>
<evidence type="ECO:0000259" key="16">
    <source>
        <dbReference type="PROSITE" id="PS51786"/>
    </source>
</evidence>
<feature type="domain" description="Lon N-terminal" evidence="17">
    <location>
        <begin position="31"/>
        <end position="226"/>
    </location>
</feature>
<dbReference type="Gene3D" id="1.20.5.5270">
    <property type="match status" value="1"/>
</dbReference>
<comment type="induction">
    <text evidence="9">By heat shock.</text>
</comment>
<dbReference type="GO" id="GO:0016887">
    <property type="term" value="F:ATP hydrolysis activity"/>
    <property type="evidence" value="ECO:0007669"/>
    <property type="project" value="UniProtKB-UniRule"/>
</dbReference>
<evidence type="ECO:0000256" key="5">
    <source>
        <dbReference type="ARBA" id="ARBA00022801"/>
    </source>
</evidence>
<dbReference type="CDD" id="cd19500">
    <property type="entry name" value="RecA-like_Lon"/>
    <property type="match status" value="1"/>
</dbReference>
<dbReference type="GO" id="GO:0006515">
    <property type="term" value="P:protein quality control for misfolded or incompletely synthesized proteins"/>
    <property type="evidence" value="ECO:0007669"/>
    <property type="project" value="UniProtKB-UniRule"/>
</dbReference>
<dbReference type="NCBIfam" id="TIGR00763">
    <property type="entry name" value="lon"/>
    <property type="match status" value="1"/>
</dbReference>
<evidence type="ECO:0000256" key="8">
    <source>
        <dbReference type="ARBA" id="ARBA00023016"/>
    </source>
</evidence>
<sequence>MVSINFDDPNNPAEGDGDQEGKPAPEIPEVVSVLPLRNVVVYPFMVIPVTVGQPRSLKLVEDASTGDRIIGIVSLIDPQEKDPRPSSVYQVGVVAQILRLMRAPDGNIHILIQGLEKVSFDEWVAEDPYMRARIGVVEEELPDDEDIEMEALRVNLVRQFKRLVSLMSYMPDELANSVSKTKDYRQLAYLVASSIRMELPIAQEVLEMPSVTEKLHRLTEIINHELEVVELGKKIQSEAKTEMDKAQREYFLRQQLKAIQKELGEENEAQVKTEEFRTKIEESGMPEEARQEALRELGRMERIPEASAEYGVILTYLDWITSLPWNQTTEDNLDIENARQILDEDHYNLVKIKERILEYLAVRKLKQERAGELEAEKESDDYLRKQREGVILCFVGPPGLGKTSLGQSIARALGRKFHRISLGGIRDEAEIRGHRRTYIGALPGRFIQALRRVGTKNPVIMLDEVDKVGSDWRGDPSSALLEVLDPEQNRDFRDHYLDVPFDLSQVMFIATANMLDTIPGPLRDRLEILELSGYTDEEKLNIAQKYLLPRQMRENGLRPGELGLSDDAVYKVIREYTREAGVRALERQVGTMCRKVAIKVAKGEAEQVSAEVKDVQELLGKARFTYDVAERTEIPGVATGLAVTAVGGDILFVEATRMPGKKGLTVTGKLGDVMKESVEAAVSYVRSQAEKLGIEKDFFDKTDIHVHIPAGATPKDGPSAGVTLVTAITSLLTGKPVSKDVGMTGEMTLRGQVLPVGGIKDKVLAAHRAGLKTVVLPKRNEKDLEDIPQSAREELEFVLADDMGQVLDRALGLGANAN</sequence>
<dbReference type="InterPro" id="IPR014721">
    <property type="entry name" value="Ribsml_uS5_D2-typ_fold_subgr"/>
</dbReference>
<dbReference type="Gene3D" id="2.30.130.40">
    <property type="entry name" value="LON domain-like"/>
    <property type="match status" value="1"/>
</dbReference>
<evidence type="ECO:0000313" key="18">
    <source>
        <dbReference type="EMBL" id="QTD51437.1"/>
    </source>
</evidence>
<keyword evidence="7 10" id="KW-0067">ATP-binding</keyword>
<comment type="subunit">
    <text evidence="9 10">Homohexamer. Organized in a ring with a central cavity.</text>
</comment>
<evidence type="ECO:0000256" key="12">
    <source>
        <dbReference type="PIRSR" id="PIRSR001174-2"/>
    </source>
</evidence>
<dbReference type="InterPro" id="IPR027065">
    <property type="entry name" value="Lon_Prtase"/>
</dbReference>
<keyword evidence="2 9" id="KW-0963">Cytoplasm</keyword>
<feature type="active site" evidence="9 11">
    <location>
        <position position="762"/>
    </location>
</feature>
<evidence type="ECO:0000256" key="7">
    <source>
        <dbReference type="ARBA" id="ARBA00022840"/>
    </source>
</evidence>
<evidence type="ECO:0000256" key="15">
    <source>
        <dbReference type="SAM" id="MobiDB-lite"/>
    </source>
</evidence>
<proteinExistence type="evidence at transcript level"/>
<dbReference type="PRINTS" id="PR00830">
    <property type="entry name" value="ENDOLAPTASE"/>
</dbReference>
<comment type="subcellular location">
    <subcellularLocation>
        <location evidence="1 9 10">Cytoplasm</location>
    </subcellularLocation>
</comment>
<evidence type="ECO:0000256" key="14">
    <source>
        <dbReference type="RuleBase" id="RU000591"/>
    </source>
</evidence>